<dbReference type="EMBL" id="FOZK01000005">
    <property type="protein sequence ID" value="SFS11675.1"/>
    <property type="molecule type" value="Genomic_DNA"/>
</dbReference>
<dbReference type="AlphaFoldDB" id="A0A1I6M7F5"/>
<proteinExistence type="predicted"/>
<evidence type="ECO:0000313" key="3">
    <source>
        <dbReference type="Proteomes" id="UP000199062"/>
    </source>
</evidence>
<sequence>MLFPAGVLPFPVREFAFELALCAHLEGGEGPGGDALLSRQLGAHVHGRRVVDVLAVDPGPEFAERAAITPERIPTAAVEADVGPGRARYWKDAFDCHPERAERAKDLAVERGFFEAERRGGRTYVRQVARYPDWFGSLVAIENKPDLGRPGDLEMQLRTDVSLGLVDEVVLATASHVTRAHLNRIPDEVGVWRFDPETGEREVIRDATPLAVDDPGVEVVESYPGRTDVRVVGSEEKQRARRRLAERAYGKGWRTFDYPACAQCSPDDDGLPQCAWKGRSVRASDECGTSCAGYEESEAVAVDTDSLRAERSPWEPEPAGRKRQQSGLDRFG</sequence>
<protein>
    <submittedName>
        <fullName evidence="2">Uncharacterized protein</fullName>
    </submittedName>
</protein>
<accession>A0A1I6M7F5</accession>
<dbReference type="Pfam" id="PF19100">
    <property type="entry name" value="DUF5787"/>
    <property type="match status" value="1"/>
</dbReference>
<organism evidence="2 3">
    <name type="scientific">Halomicrobium zhouii</name>
    <dbReference type="NCBI Taxonomy" id="767519"/>
    <lineage>
        <taxon>Archaea</taxon>
        <taxon>Methanobacteriati</taxon>
        <taxon>Methanobacteriota</taxon>
        <taxon>Stenosarchaea group</taxon>
        <taxon>Halobacteria</taxon>
        <taxon>Halobacteriales</taxon>
        <taxon>Haloarculaceae</taxon>
        <taxon>Halomicrobium</taxon>
    </lineage>
</organism>
<evidence type="ECO:0000256" key="1">
    <source>
        <dbReference type="SAM" id="MobiDB-lite"/>
    </source>
</evidence>
<reference evidence="2 3" key="1">
    <citation type="submission" date="2016-10" db="EMBL/GenBank/DDBJ databases">
        <authorList>
            <person name="de Groot N.N."/>
        </authorList>
    </citation>
    <scope>NUCLEOTIDE SEQUENCE [LARGE SCALE GENOMIC DNA]</scope>
    <source>
        <strain evidence="2 3">CGMCC 1.10457</strain>
    </source>
</reference>
<name>A0A1I6M7F5_9EURY</name>
<keyword evidence="3" id="KW-1185">Reference proteome</keyword>
<dbReference type="STRING" id="767519.SAMN05216559_3921"/>
<evidence type="ECO:0000313" key="2">
    <source>
        <dbReference type="EMBL" id="SFS11675.1"/>
    </source>
</evidence>
<dbReference type="Proteomes" id="UP000199062">
    <property type="component" value="Unassembled WGS sequence"/>
</dbReference>
<feature type="region of interest" description="Disordered" evidence="1">
    <location>
        <begin position="294"/>
        <end position="332"/>
    </location>
</feature>
<feature type="compositionally biased region" description="Basic and acidic residues" evidence="1">
    <location>
        <begin position="305"/>
        <end position="320"/>
    </location>
</feature>
<dbReference type="InterPro" id="IPR043901">
    <property type="entry name" value="DUF5787"/>
</dbReference>
<gene>
    <name evidence="2" type="ORF">SAMN05216559_3921</name>
</gene>